<keyword evidence="3" id="KW-1185">Reference proteome</keyword>
<protein>
    <submittedName>
        <fullName evidence="2">Uncharacterized protein</fullName>
    </submittedName>
</protein>
<evidence type="ECO:0000313" key="3">
    <source>
        <dbReference type="Proteomes" id="UP000433493"/>
    </source>
</evidence>
<dbReference type="PROSITE" id="PS51257">
    <property type="entry name" value="PROKAR_LIPOPROTEIN"/>
    <property type="match status" value="1"/>
</dbReference>
<sequence>MKRRIVPSLILTSALTLGALGVLGGCATGESPSQHTSTVAPTERSQVNLLTYTPVEDQGSAEAAFQGRLIGESSDQYLYGEDANGGRVGIVFPEGTTLSLNDEEVILPDGTRIPINTEVSLTGGYSEDPGSTVPERPFEEYFYING</sequence>
<feature type="chain" id="PRO_5038818952" evidence="1">
    <location>
        <begin position="20"/>
        <end position="146"/>
    </location>
</feature>
<evidence type="ECO:0000256" key="1">
    <source>
        <dbReference type="SAM" id="SignalP"/>
    </source>
</evidence>
<evidence type="ECO:0000313" key="2">
    <source>
        <dbReference type="EMBL" id="KAB1641366.1"/>
    </source>
</evidence>
<keyword evidence="1" id="KW-0732">Signal</keyword>
<proteinExistence type="predicted"/>
<feature type="signal peptide" evidence="1">
    <location>
        <begin position="1"/>
        <end position="19"/>
    </location>
</feature>
<dbReference type="Proteomes" id="UP000433493">
    <property type="component" value="Unassembled WGS sequence"/>
</dbReference>
<comment type="caution">
    <text evidence="2">The sequence shown here is derived from an EMBL/GenBank/DDBJ whole genome shotgun (WGS) entry which is preliminary data.</text>
</comment>
<dbReference type="AlphaFoldDB" id="A0A7J5B8X3"/>
<organism evidence="2 3">
    <name type="scientific">Gulosibacter chungangensis</name>
    <dbReference type="NCBI Taxonomy" id="979746"/>
    <lineage>
        <taxon>Bacteria</taxon>
        <taxon>Bacillati</taxon>
        <taxon>Actinomycetota</taxon>
        <taxon>Actinomycetes</taxon>
        <taxon>Micrococcales</taxon>
        <taxon>Microbacteriaceae</taxon>
        <taxon>Gulosibacter</taxon>
    </lineage>
</organism>
<gene>
    <name evidence="2" type="ORF">F8O05_12290</name>
</gene>
<dbReference type="RefSeq" id="WP_158053050.1">
    <property type="nucleotide sequence ID" value="NZ_WBKB01000009.1"/>
</dbReference>
<name>A0A7J5B8X3_9MICO</name>
<accession>A0A7J5B8X3</accession>
<dbReference type="OrthoDB" id="3383452at2"/>
<reference evidence="2 3" key="1">
    <citation type="submission" date="2019-09" db="EMBL/GenBank/DDBJ databases">
        <title>Phylogeny of genus Pseudoclavibacter and closely related genus.</title>
        <authorList>
            <person name="Li Y."/>
        </authorList>
    </citation>
    <scope>NUCLEOTIDE SEQUENCE [LARGE SCALE GENOMIC DNA]</scope>
    <source>
        <strain evidence="2 3">KCTC 13959</strain>
    </source>
</reference>
<dbReference type="EMBL" id="WBKB01000009">
    <property type="protein sequence ID" value="KAB1641366.1"/>
    <property type="molecule type" value="Genomic_DNA"/>
</dbReference>